<evidence type="ECO:0000313" key="6">
    <source>
        <dbReference type="Proteomes" id="UP000019116"/>
    </source>
</evidence>
<dbReference type="Gramene" id="TraesRN2A0101231900.1">
    <property type="protein sequence ID" value="TraesRN2A0101231900.1"/>
    <property type="gene ID" value="TraesRN2A0101231900"/>
</dbReference>
<dbReference type="AlphaFoldDB" id="A0A3B6B7V9"/>
<dbReference type="InterPro" id="IPR002885">
    <property type="entry name" value="PPR_rpt"/>
</dbReference>
<evidence type="ECO:0000256" key="1">
    <source>
        <dbReference type="ARBA" id="ARBA00007626"/>
    </source>
</evidence>
<dbReference type="Gene3D" id="1.25.40.10">
    <property type="entry name" value="Tetratricopeptide repeat domain"/>
    <property type="match status" value="2"/>
</dbReference>
<reference evidence="5" key="2">
    <citation type="submission" date="2018-10" db="UniProtKB">
        <authorList>
            <consortium name="EnsemblPlants"/>
        </authorList>
    </citation>
    <scope>IDENTIFICATION</scope>
</reference>
<accession>A0A3B6B7V9</accession>
<organism evidence="5">
    <name type="scientific">Triticum aestivum</name>
    <name type="common">Wheat</name>
    <dbReference type="NCBI Taxonomy" id="4565"/>
    <lineage>
        <taxon>Eukaryota</taxon>
        <taxon>Viridiplantae</taxon>
        <taxon>Streptophyta</taxon>
        <taxon>Embryophyta</taxon>
        <taxon>Tracheophyta</taxon>
        <taxon>Spermatophyta</taxon>
        <taxon>Magnoliopsida</taxon>
        <taxon>Liliopsida</taxon>
        <taxon>Poales</taxon>
        <taxon>Poaceae</taxon>
        <taxon>BOP clade</taxon>
        <taxon>Pooideae</taxon>
        <taxon>Triticodae</taxon>
        <taxon>Triticeae</taxon>
        <taxon>Triticinae</taxon>
        <taxon>Triticum</taxon>
    </lineage>
</organism>
<dbReference type="PROSITE" id="PS51375">
    <property type="entry name" value="PPR"/>
    <property type="match status" value="2"/>
</dbReference>
<evidence type="ECO:0000256" key="4">
    <source>
        <dbReference type="PROSITE-ProRule" id="PRU00708"/>
    </source>
</evidence>
<dbReference type="Gramene" id="TraesSYM2A03G00805950.1">
    <property type="protein sequence ID" value="TraesSYM2A03G00805950.1"/>
    <property type="gene ID" value="TraesSYM2A03G00805950"/>
</dbReference>
<dbReference type="PANTHER" id="PTHR47939:SF13">
    <property type="entry name" value="OS03G0201400 PROTEIN"/>
    <property type="match status" value="1"/>
</dbReference>
<dbReference type="EnsemblPlants" id="TraesCS2A02G530400.1">
    <property type="protein sequence ID" value="TraesCS2A02G530400.1"/>
    <property type="gene ID" value="TraesCS2A02G530400"/>
</dbReference>
<dbReference type="STRING" id="4565.A0A3B6B7V9"/>
<dbReference type="NCBIfam" id="TIGR00756">
    <property type="entry name" value="PPR"/>
    <property type="match status" value="4"/>
</dbReference>
<dbReference type="PANTHER" id="PTHR47939">
    <property type="entry name" value="MEMBRANE-ASSOCIATED SALT-INDUCIBLE PROTEIN-LIKE"/>
    <property type="match status" value="1"/>
</dbReference>
<dbReference type="Pfam" id="PF13041">
    <property type="entry name" value="PPR_2"/>
    <property type="match status" value="1"/>
</dbReference>
<dbReference type="Pfam" id="PF12854">
    <property type="entry name" value="PPR_1"/>
    <property type="match status" value="1"/>
</dbReference>
<dbReference type="Pfam" id="PF01535">
    <property type="entry name" value="PPR"/>
    <property type="match status" value="1"/>
</dbReference>
<dbReference type="Gramene" id="TraesCAD_scaffold_010887_01G000400.1">
    <property type="protein sequence ID" value="TraesCAD_scaffold_010887_01G000400.1"/>
    <property type="gene ID" value="TraesCAD_scaffold_010887_01G000400"/>
</dbReference>
<evidence type="ECO:0000313" key="5">
    <source>
        <dbReference type="EnsemblPlants" id="TraesCS2A02G530400.1"/>
    </source>
</evidence>
<dbReference type="InterPro" id="IPR011990">
    <property type="entry name" value="TPR-like_helical_dom_sf"/>
</dbReference>
<name>A0A3B6B7V9_WHEAT</name>
<evidence type="ECO:0008006" key="7">
    <source>
        <dbReference type="Google" id="ProtNLM"/>
    </source>
</evidence>
<keyword evidence="3" id="KW-0809">Transit peptide</keyword>
<dbReference type="Gramene" id="TraesMAC2A03G00796500.1">
    <property type="protein sequence ID" value="TraesMAC2A03G00796500.1"/>
    <property type="gene ID" value="TraesMAC2A03G00796500"/>
</dbReference>
<evidence type="ECO:0000256" key="3">
    <source>
        <dbReference type="ARBA" id="ARBA00022946"/>
    </source>
</evidence>
<dbReference type="Gramene" id="TraesROB_scaffold_011617_01G000600.1">
    <property type="protein sequence ID" value="TraesROB_scaffold_011617_01G000600.1"/>
    <property type="gene ID" value="TraesROB_scaffold_011617_01G000600"/>
</dbReference>
<keyword evidence="2" id="KW-0677">Repeat</keyword>
<dbReference type="Gramene" id="TraesCS2A03G1229700.1">
    <property type="protein sequence ID" value="TraesCS2A03G1229700.1.CDS"/>
    <property type="gene ID" value="TraesCS2A03G1229700"/>
</dbReference>
<sequence length="227" mass="24589">MKSAGLQPTTVTYGILLNGYCKIGRIAAGLSLFKEMSLSGVKPITIMYNIILDGLFCSGRTVCAKEKFHTMNESGIPVGVDTYNIVLSGLCKNNCTDEAIELRIEEAKDLFATISAIGLVPFVVTYSVMMTNFIKEGLLADADDMFLAMENAGCAPNSSLLNQVVRALLEKCAVVKAATYLAKLDAKQLSVEASTISLIVSIFSGEGKLREHVKLLPMKYQPPEMFV</sequence>
<dbReference type="InterPro" id="IPR050667">
    <property type="entry name" value="PPR-containing_protein"/>
</dbReference>
<dbReference type="Gramene" id="TraesARI2A03G00806260.1">
    <property type="protein sequence ID" value="TraesARI2A03G00806260.1"/>
    <property type="gene ID" value="TraesARI2A03G00806260"/>
</dbReference>
<reference evidence="5" key="1">
    <citation type="submission" date="2018-08" db="EMBL/GenBank/DDBJ databases">
        <authorList>
            <person name="Rossello M."/>
        </authorList>
    </citation>
    <scope>NUCLEOTIDE SEQUENCE [LARGE SCALE GENOMIC DNA]</scope>
    <source>
        <strain evidence="5">cv. Chinese Spring</strain>
    </source>
</reference>
<comment type="similarity">
    <text evidence="1">Belongs to the PPR family. P subfamily.</text>
</comment>
<feature type="repeat" description="PPR" evidence="4">
    <location>
        <begin position="9"/>
        <end position="43"/>
    </location>
</feature>
<proteinExistence type="inferred from homology"/>
<evidence type="ECO:0000256" key="2">
    <source>
        <dbReference type="ARBA" id="ARBA00022737"/>
    </source>
</evidence>
<dbReference type="OrthoDB" id="661496at2759"/>
<keyword evidence="6" id="KW-1185">Reference proteome</keyword>
<dbReference type="OMA" id="CICCIFL"/>
<dbReference type="Proteomes" id="UP000019116">
    <property type="component" value="Chromosome 2A"/>
</dbReference>
<dbReference type="Gramene" id="TraesCLE_scaffold_013557_01G000400.1">
    <property type="protein sequence ID" value="TraesCLE_scaffold_013557_01G000400.1"/>
    <property type="gene ID" value="TraesCLE_scaffold_013557_01G000400"/>
</dbReference>
<protein>
    <recommendedName>
        <fullName evidence="7">Pentacotripeptide-repeat region of PRORP domain-containing protein</fullName>
    </recommendedName>
</protein>
<dbReference type="Gramene" id="TraesCS2A02G530400.1">
    <property type="protein sequence ID" value="TraesCS2A02G530400.1"/>
    <property type="gene ID" value="TraesCS2A02G530400"/>
</dbReference>
<dbReference type="SMR" id="A0A3B6B7V9"/>
<feature type="repeat" description="PPR" evidence="4">
    <location>
        <begin position="122"/>
        <end position="156"/>
    </location>
</feature>